<sequence length="240" mass="27052">MNEKIRFIVSGFFVGLAELIPGISGSTVALIFNVYEKLIRVFANISIKKLSPSNIDFKKDFELNLLIPFILSMIISVVFFSRLILFLYTAHTEVFELFLGLTMIFASLYLIKDLSIFNYKNILFFILGIFITFILSFIDFNSVKIEFFPLIAYGFIAFSFFLIPGISGSAIMLVLGIYVYIIEAVASINLYILIPFGLGCLTSLLLMPKVINYLYNAYKEILLSFFVGLIISSGTILICG</sequence>
<proteinExistence type="predicted"/>
<feature type="transmembrane region" description="Helical" evidence="1">
    <location>
        <begin position="122"/>
        <end position="138"/>
    </location>
</feature>
<evidence type="ECO:0000256" key="1">
    <source>
        <dbReference type="SAM" id="Phobius"/>
    </source>
</evidence>
<keyword evidence="1" id="KW-1133">Transmembrane helix</keyword>
<dbReference type="PANTHER" id="PTHR37308:SF1">
    <property type="entry name" value="POLYPRENYL-PHOSPHATE TRANSPORTER"/>
    <property type="match status" value="1"/>
</dbReference>
<evidence type="ECO:0008006" key="4">
    <source>
        <dbReference type="Google" id="ProtNLM"/>
    </source>
</evidence>
<dbReference type="PANTHER" id="PTHR37308">
    <property type="entry name" value="INTEGRAL MEMBRANE PROTEIN"/>
    <property type="match status" value="1"/>
</dbReference>
<dbReference type="HOGENOM" id="CLU_055621_0_0_6"/>
<feature type="transmembrane region" description="Helical" evidence="1">
    <location>
        <begin position="94"/>
        <end position="110"/>
    </location>
</feature>
<name>J4KT08_9GAMM</name>
<dbReference type="Pfam" id="PF04018">
    <property type="entry name" value="VCA0040-like"/>
    <property type="match status" value="1"/>
</dbReference>
<feature type="transmembrane region" description="Helical" evidence="1">
    <location>
        <begin position="221"/>
        <end position="239"/>
    </location>
</feature>
<reference evidence="2 3" key="1">
    <citation type="journal article" date="2012" name="ISME J.">
        <title>Genomic insights to SAR86, an abundant and uncultivated marine bacterial lineage.</title>
        <authorList>
            <person name="Dupont C.L."/>
            <person name="Rusch D.B."/>
            <person name="Yooseph S."/>
            <person name="Lombardo M.J."/>
            <person name="Richter R.A."/>
            <person name="Valas R."/>
            <person name="Novotny M."/>
            <person name="Yee-Greenbaum J."/>
            <person name="Selengut J.D."/>
            <person name="Haft D.H."/>
            <person name="Halpern A.L."/>
            <person name="Lasken R.S."/>
            <person name="Nealson K."/>
            <person name="Friedman R."/>
            <person name="Venter J.C."/>
        </authorList>
    </citation>
    <scope>NUCLEOTIDE SEQUENCE [LARGE SCALE GENOMIC DNA]</scope>
</reference>
<gene>
    <name evidence="2" type="ORF">NT02SARS_0346</name>
</gene>
<accession>J4KT08</accession>
<feature type="transmembrane region" description="Helical" evidence="1">
    <location>
        <begin position="65"/>
        <end position="88"/>
    </location>
</feature>
<protein>
    <recommendedName>
        <fullName evidence="4">DUF368 domain-containing protein</fullName>
    </recommendedName>
</protein>
<feature type="transmembrane region" description="Helical" evidence="1">
    <location>
        <begin position="150"/>
        <end position="181"/>
    </location>
</feature>
<dbReference type="AlphaFoldDB" id="J4KT08"/>
<dbReference type="Proteomes" id="UP000010116">
    <property type="component" value="Unassembled WGS sequence"/>
</dbReference>
<keyword evidence="1" id="KW-0472">Membrane</keyword>
<evidence type="ECO:0000313" key="2">
    <source>
        <dbReference type="EMBL" id="EJP73629.1"/>
    </source>
</evidence>
<feature type="transmembrane region" description="Helical" evidence="1">
    <location>
        <begin position="12"/>
        <end position="35"/>
    </location>
</feature>
<dbReference type="InterPro" id="IPR007163">
    <property type="entry name" value="VCA0040-like"/>
</dbReference>
<organism evidence="2 3">
    <name type="scientific">SAR86 cluster bacterium SAR86B</name>
    <dbReference type="NCBI Taxonomy" id="1123867"/>
    <lineage>
        <taxon>Bacteria</taxon>
        <taxon>Pseudomonadati</taxon>
        <taxon>Pseudomonadota</taxon>
        <taxon>Gammaproteobacteria</taxon>
        <taxon>SAR86 cluster</taxon>
    </lineage>
</organism>
<evidence type="ECO:0000313" key="3">
    <source>
        <dbReference type="Proteomes" id="UP000010116"/>
    </source>
</evidence>
<dbReference type="EMBL" id="JH611165">
    <property type="protein sequence ID" value="EJP73629.1"/>
    <property type="molecule type" value="Genomic_DNA"/>
</dbReference>
<keyword evidence="1" id="KW-0812">Transmembrane</keyword>
<feature type="transmembrane region" description="Helical" evidence="1">
    <location>
        <begin position="188"/>
        <end position="215"/>
    </location>
</feature>